<dbReference type="EC" id="3.1.3.48" evidence="15"/>
<dbReference type="InterPro" id="IPR042577">
    <property type="entry name" value="EYA_dom_metazoan"/>
</dbReference>
<protein>
    <recommendedName>
        <fullName evidence="15">Eyes absent homolog</fullName>
        <ecNumber evidence="15">3.1.3.48</ecNumber>
    </recommendedName>
</protein>
<evidence type="ECO:0000256" key="3">
    <source>
        <dbReference type="ARBA" id="ARBA00022473"/>
    </source>
</evidence>
<evidence type="ECO:0000256" key="13">
    <source>
        <dbReference type="PIRSR" id="PIRSR628472-1"/>
    </source>
</evidence>
<keyword evidence="7 15" id="KW-0904">Protein phosphatase</keyword>
<keyword evidence="5 15" id="KW-0378">Hydrolase</keyword>
<sequence>MQPSGFGTSSSPPPSSMSYVNSSGSYFSPPSAYSGSTGVARSAGQCNGKPSSVSGFLPTSPGAPSNGYLSPYSAYPQSPLYSSFSNSPAGYACPQSFSQQEYESYSNSYAEHQAAAVASYYASQGYPQYVGSPACPPSSYSLSGPLPESPETSEPSSPVKNGSNRRNQSESRGRGRGRRNPSNQNGSSASNSLATPTPCPPSPSLEINPSLQRVFIWDLDETIIIFHSLLTGSFAARYSKDVQNVVQLGYRMEELIFSLADTHFFFNDVEECDQVHIDDVCSDDNGQDLGAYNFGADGFQTPSGGAPLHSGMGGPAPPPLCLSSSVRGGVDWMRKLAFRYRKIKDTYNNYRNSVGGLLGPTKRDQWLQLRAEIETTTENWLSLAIKCLNIINSRSSCTNVIVTCTQLVPAMAKVLLFGLGGIFQVDNIYSSTKIGKESCFERICTRFGRKVTYVVIGDGHDEETAAKQNNFPFWRISSHSDLAALYNALDMGFCLCHFLPQVSCVEI</sequence>
<dbReference type="SFLD" id="SFLDS00003">
    <property type="entry name" value="Haloacid_Dehalogenase"/>
    <property type="match status" value="1"/>
</dbReference>
<evidence type="ECO:0000256" key="8">
    <source>
        <dbReference type="ARBA" id="ARBA00023015"/>
    </source>
</evidence>
<keyword evidence="11" id="KW-0539">Nucleus</keyword>
<name>A0A8D8YVB3_9HEMI</name>
<dbReference type="InterPro" id="IPR028472">
    <property type="entry name" value="EYA"/>
</dbReference>
<dbReference type="FunFam" id="3.40.50.12350:FF:000001">
    <property type="entry name" value="Eyes absent homolog"/>
    <property type="match status" value="1"/>
</dbReference>
<feature type="region of interest" description="Disordered" evidence="16">
    <location>
        <begin position="29"/>
        <end position="60"/>
    </location>
</feature>
<dbReference type="InterPro" id="IPR006545">
    <property type="entry name" value="EYA_dom"/>
</dbReference>
<evidence type="ECO:0000256" key="4">
    <source>
        <dbReference type="ARBA" id="ARBA00022723"/>
    </source>
</evidence>
<evidence type="ECO:0000256" key="12">
    <source>
        <dbReference type="ARBA" id="ARBA00051722"/>
    </source>
</evidence>
<feature type="binding site" evidence="14">
    <location>
        <position position="458"/>
    </location>
    <ligand>
        <name>Mg(2+)</name>
        <dbReference type="ChEBI" id="CHEBI:18420"/>
    </ligand>
</feature>
<feature type="compositionally biased region" description="Polar residues" evidence="16">
    <location>
        <begin position="31"/>
        <end position="54"/>
    </location>
</feature>
<evidence type="ECO:0000256" key="16">
    <source>
        <dbReference type="SAM" id="MobiDB-lite"/>
    </source>
</evidence>
<evidence type="ECO:0000256" key="10">
    <source>
        <dbReference type="ARBA" id="ARBA00023163"/>
    </source>
</evidence>
<dbReference type="PANTHER" id="PTHR10190:SF16">
    <property type="entry name" value="DEVELOPMENTAL PROTEIN EYES ABSENT"/>
    <property type="match status" value="1"/>
</dbReference>
<evidence type="ECO:0000256" key="5">
    <source>
        <dbReference type="ARBA" id="ARBA00022801"/>
    </source>
</evidence>
<comment type="cofactor">
    <cofactor evidence="14 15">
        <name>Mg(2+)</name>
        <dbReference type="ChEBI" id="CHEBI:18420"/>
    </cofactor>
    <text evidence="14 15">Binds 1 Mg(2+) ion per subunit.</text>
</comment>
<reference evidence="17" key="1">
    <citation type="submission" date="2021-05" db="EMBL/GenBank/DDBJ databases">
        <authorList>
            <person name="Alioto T."/>
            <person name="Alioto T."/>
            <person name="Gomez Garrido J."/>
        </authorList>
    </citation>
    <scope>NUCLEOTIDE SEQUENCE</scope>
</reference>
<feature type="compositionally biased region" description="Low complexity" evidence="16">
    <location>
        <begin position="137"/>
        <end position="166"/>
    </location>
</feature>
<comment type="catalytic activity">
    <reaction evidence="12 15">
        <text>O-phospho-L-tyrosyl-[protein] + H2O = L-tyrosyl-[protein] + phosphate</text>
        <dbReference type="Rhea" id="RHEA:10684"/>
        <dbReference type="Rhea" id="RHEA-COMP:10136"/>
        <dbReference type="Rhea" id="RHEA-COMP:20101"/>
        <dbReference type="ChEBI" id="CHEBI:15377"/>
        <dbReference type="ChEBI" id="CHEBI:43474"/>
        <dbReference type="ChEBI" id="CHEBI:46858"/>
        <dbReference type="ChEBI" id="CHEBI:61978"/>
        <dbReference type="EC" id="3.1.3.48"/>
    </reaction>
</comment>
<feature type="binding site" evidence="14">
    <location>
        <position position="218"/>
    </location>
    <ligand>
        <name>Mg(2+)</name>
        <dbReference type="ChEBI" id="CHEBI:18420"/>
    </ligand>
</feature>
<dbReference type="CDD" id="cd02601">
    <property type="entry name" value="HAD_Eya"/>
    <property type="match status" value="1"/>
</dbReference>
<evidence type="ECO:0000256" key="14">
    <source>
        <dbReference type="PIRSR" id="PIRSR628472-2"/>
    </source>
</evidence>
<evidence type="ECO:0000313" key="17">
    <source>
        <dbReference type="EMBL" id="CAG6735663.1"/>
    </source>
</evidence>
<evidence type="ECO:0000256" key="15">
    <source>
        <dbReference type="RuleBase" id="RU362036"/>
    </source>
</evidence>
<feature type="active site" description="Proton donor" evidence="13">
    <location>
        <position position="220"/>
    </location>
</feature>
<dbReference type="SFLD" id="SFLDG01129">
    <property type="entry name" value="C1.5:_HAD__Beta-PGM__Phosphata"/>
    <property type="match status" value="1"/>
</dbReference>
<dbReference type="EMBL" id="HBUF01396448">
    <property type="protein sequence ID" value="CAG6735661.1"/>
    <property type="molecule type" value="Transcribed_RNA"/>
</dbReference>
<dbReference type="Pfam" id="PF00702">
    <property type="entry name" value="Hydrolase"/>
    <property type="match status" value="1"/>
</dbReference>
<dbReference type="GO" id="GO:0046872">
    <property type="term" value="F:metal ion binding"/>
    <property type="evidence" value="ECO:0007669"/>
    <property type="project" value="UniProtKB-KW"/>
</dbReference>
<comment type="subcellular location">
    <subcellularLocation>
        <location evidence="1">Nucleus</location>
    </subcellularLocation>
</comment>
<evidence type="ECO:0000256" key="2">
    <source>
        <dbReference type="ARBA" id="ARBA00010501"/>
    </source>
</evidence>
<keyword evidence="4 14" id="KW-0479">Metal-binding</keyword>
<feature type="active site" description="Nucleophile" evidence="13">
    <location>
        <position position="218"/>
    </location>
</feature>
<dbReference type="EMBL" id="HBUF01396449">
    <property type="protein sequence ID" value="CAG6735663.1"/>
    <property type="molecule type" value="Transcribed_RNA"/>
</dbReference>
<evidence type="ECO:0000256" key="11">
    <source>
        <dbReference type="ARBA" id="ARBA00023242"/>
    </source>
</evidence>
<keyword evidence="3" id="KW-0217">Developmental protein</keyword>
<keyword evidence="6 14" id="KW-0460">Magnesium</keyword>
<evidence type="ECO:0000256" key="1">
    <source>
        <dbReference type="ARBA" id="ARBA00004123"/>
    </source>
</evidence>
<keyword evidence="10" id="KW-0804">Transcription</keyword>
<feature type="region of interest" description="Disordered" evidence="16">
    <location>
        <begin position="137"/>
        <end position="205"/>
    </location>
</feature>
<evidence type="ECO:0000256" key="6">
    <source>
        <dbReference type="ARBA" id="ARBA00022842"/>
    </source>
</evidence>
<dbReference type="GO" id="GO:0005634">
    <property type="term" value="C:nucleus"/>
    <property type="evidence" value="ECO:0007669"/>
    <property type="project" value="UniProtKB-SubCell"/>
</dbReference>
<dbReference type="GO" id="GO:0030154">
    <property type="term" value="P:cell differentiation"/>
    <property type="evidence" value="ECO:0007669"/>
    <property type="project" value="TreeGrafter"/>
</dbReference>
<keyword evidence="8 15" id="KW-0805">Transcription regulation</keyword>
<dbReference type="EMBL" id="HBUF01396450">
    <property type="protein sequence ID" value="CAG6735665.1"/>
    <property type="molecule type" value="Transcribed_RNA"/>
</dbReference>
<comment type="similarity">
    <text evidence="2 15">Belongs to the HAD-like hydrolase superfamily. EYA family.</text>
</comment>
<organism evidence="17">
    <name type="scientific">Cacopsylla melanoneura</name>
    <dbReference type="NCBI Taxonomy" id="428564"/>
    <lineage>
        <taxon>Eukaryota</taxon>
        <taxon>Metazoa</taxon>
        <taxon>Ecdysozoa</taxon>
        <taxon>Arthropoda</taxon>
        <taxon>Hexapoda</taxon>
        <taxon>Insecta</taxon>
        <taxon>Pterygota</taxon>
        <taxon>Neoptera</taxon>
        <taxon>Paraneoptera</taxon>
        <taxon>Hemiptera</taxon>
        <taxon>Sternorrhyncha</taxon>
        <taxon>Psylloidea</taxon>
        <taxon>Psyllidae</taxon>
        <taxon>Psyllinae</taxon>
        <taxon>Cacopsylla</taxon>
    </lineage>
</organism>
<feature type="binding site" evidence="14">
    <location>
        <position position="220"/>
    </location>
    <ligand>
        <name>Mg(2+)</name>
        <dbReference type="ChEBI" id="CHEBI:18420"/>
    </ligand>
</feature>
<dbReference type="GO" id="GO:2001240">
    <property type="term" value="P:negative regulation of extrinsic apoptotic signaling pathway in absence of ligand"/>
    <property type="evidence" value="ECO:0007669"/>
    <property type="project" value="TreeGrafter"/>
</dbReference>
<dbReference type="GO" id="GO:0045739">
    <property type="term" value="P:positive regulation of DNA repair"/>
    <property type="evidence" value="ECO:0007669"/>
    <property type="project" value="TreeGrafter"/>
</dbReference>
<dbReference type="PANTHER" id="PTHR10190">
    <property type="entry name" value="EYES ABSENT"/>
    <property type="match status" value="1"/>
</dbReference>
<evidence type="ECO:0000256" key="7">
    <source>
        <dbReference type="ARBA" id="ARBA00022912"/>
    </source>
</evidence>
<proteinExistence type="inferred from homology"/>
<keyword evidence="9" id="KW-0010">Activator</keyword>
<dbReference type="GO" id="GO:0004725">
    <property type="term" value="F:protein tyrosine phosphatase activity"/>
    <property type="evidence" value="ECO:0007669"/>
    <property type="project" value="UniProtKB-EC"/>
</dbReference>
<evidence type="ECO:0000256" key="9">
    <source>
        <dbReference type="ARBA" id="ARBA00023159"/>
    </source>
</evidence>
<dbReference type="AlphaFoldDB" id="A0A8D8YVB3"/>
<dbReference type="NCBIfam" id="TIGR01658">
    <property type="entry name" value="EYA-cons_domain"/>
    <property type="match status" value="1"/>
</dbReference>
<dbReference type="InterPro" id="IPR038102">
    <property type="entry name" value="EYA_dom_sf"/>
</dbReference>
<accession>A0A8D8YVB3</accession>
<dbReference type="Gene3D" id="3.40.50.12350">
    <property type="match status" value="1"/>
</dbReference>